<dbReference type="GO" id="GO:0051011">
    <property type="term" value="F:microtubule minus-end binding"/>
    <property type="evidence" value="ECO:0007669"/>
    <property type="project" value="TreeGrafter"/>
</dbReference>
<feature type="compositionally biased region" description="Low complexity" evidence="6">
    <location>
        <begin position="57"/>
        <end position="76"/>
    </location>
</feature>
<evidence type="ECO:0000256" key="6">
    <source>
        <dbReference type="SAM" id="MobiDB-lite"/>
    </source>
</evidence>
<feature type="domain" description="Gamma tubulin complex component C-terminal" evidence="7">
    <location>
        <begin position="4"/>
        <end position="177"/>
    </location>
</feature>
<keyword evidence="4 5" id="KW-0206">Cytoskeleton</keyword>
<sequence>MSSAGSDPHADSLGFEMDPRPLEALARAAAAVAAAPDGGRPAAAAAETPHGTPNPHAPGSAAARRGGPTPGGSRLLGPRDQDLPGWELFLPTLKLEWPATLVVGGEELLQYQLLFKHLWGLRRAERQLQSTWLLLQGTKRLPRKGGDLAPQAAARRHKQMAVAHALCHQLHFTVQELLR</sequence>
<dbReference type="GO" id="GO:0000922">
    <property type="term" value="C:spindle pole"/>
    <property type="evidence" value="ECO:0007669"/>
    <property type="project" value="InterPro"/>
</dbReference>
<evidence type="ECO:0000256" key="5">
    <source>
        <dbReference type="RuleBase" id="RU363050"/>
    </source>
</evidence>
<dbReference type="Proteomes" id="UP000236333">
    <property type="component" value="Unassembled WGS sequence"/>
</dbReference>
<dbReference type="GO" id="GO:0031122">
    <property type="term" value="P:cytoplasmic microtubule organization"/>
    <property type="evidence" value="ECO:0007669"/>
    <property type="project" value="TreeGrafter"/>
</dbReference>
<keyword evidence="3 5" id="KW-0493">Microtubule</keyword>
<dbReference type="Pfam" id="PF04130">
    <property type="entry name" value="GCP_C_terminal"/>
    <property type="match status" value="1"/>
</dbReference>
<feature type="region of interest" description="Disordered" evidence="6">
    <location>
        <begin position="28"/>
        <end position="78"/>
    </location>
</feature>
<evidence type="ECO:0000256" key="1">
    <source>
        <dbReference type="ARBA" id="ARBA00010337"/>
    </source>
</evidence>
<dbReference type="InterPro" id="IPR007259">
    <property type="entry name" value="GCP"/>
</dbReference>
<proteinExistence type="inferred from homology"/>
<protein>
    <recommendedName>
        <fullName evidence="5">Gamma-tubulin complex component</fullName>
    </recommendedName>
</protein>
<dbReference type="Gene3D" id="1.20.120.1900">
    <property type="entry name" value="Gamma-tubulin complex, C-terminal domain"/>
    <property type="match status" value="1"/>
</dbReference>
<evidence type="ECO:0000256" key="3">
    <source>
        <dbReference type="ARBA" id="ARBA00022701"/>
    </source>
</evidence>
<evidence type="ECO:0000313" key="8">
    <source>
        <dbReference type="EMBL" id="PNH04022.1"/>
    </source>
</evidence>
<evidence type="ECO:0000256" key="2">
    <source>
        <dbReference type="ARBA" id="ARBA00022490"/>
    </source>
</evidence>
<keyword evidence="9" id="KW-1185">Reference proteome</keyword>
<comment type="function">
    <text evidence="5">Component of the gamma-tubulin ring complex (gTuRC) which mediates microtubule nucleation.</text>
</comment>
<dbReference type="GO" id="GO:0000930">
    <property type="term" value="C:gamma-tubulin complex"/>
    <property type="evidence" value="ECO:0007669"/>
    <property type="project" value="TreeGrafter"/>
</dbReference>
<dbReference type="InterPro" id="IPR042241">
    <property type="entry name" value="GCP_C_sf"/>
</dbReference>
<dbReference type="PANTHER" id="PTHR19302">
    <property type="entry name" value="GAMMA TUBULIN COMPLEX PROTEIN"/>
    <property type="match status" value="1"/>
</dbReference>
<comment type="caution">
    <text evidence="8">The sequence shown here is derived from an EMBL/GenBank/DDBJ whole genome shotgun (WGS) entry which is preliminary data.</text>
</comment>
<feature type="compositionally biased region" description="Low complexity" evidence="6">
    <location>
        <begin position="28"/>
        <end position="47"/>
    </location>
</feature>
<accession>A0A2J7ZUT2</accession>
<organism evidence="8 9">
    <name type="scientific">Tetrabaena socialis</name>
    <dbReference type="NCBI Taxonomy" id="47790"/>
    <lineage>
        <taxon>Eukaryota</taxon>
        <taxon>Viridiplantae</taxon>
        <taxon>Chlorophyta</taxon>
        <taxon>core chlorophytes</taxon>
        <taxon>Chlorophyceae</taxon>
        <taxon>CS clade</taxon>
        <taxon>Chlamydomonadales</taxon>
        <taxon>Tetrabaenaceae</taxon>
        <taxon>Tetrabaena</taxon>
    </lineage>
</organism>
<evidence type="ECO:0000256" key="4">
    <source>
        <dbReference type="ARBA" id="ARBA00023212"/>
    </source>
</evidence>
<dbReference type="GO" id="GO:0000278">
    <property type="term" value="P:mitotic cell cycle"/>
    <property type="evidence" value="ECO:0007669"/>
    <property type="project" value="TreeGrafter"/>
</dbReference>
<dbReference type="InterPro" id="IPR040457">
    <property type="entry name" value="GCP_C"/>
</dbReference>
<dbReference type="OrthoDB" id="2192946at2759"/>
<comment type="subcellular location">
    <subcellularLocation>
        <location evidence="5">Cytoplasm</location>
        <location evidence="5">Cytoskeleton</location>
        <location evidence="5">Microtubule organizing center</location>
    </subcellularLocation>
</comment>
<dbReference type="PANTHER" id="PTHR19302:SF59">
    <property type="entry name" value="HYPOTHETICAL GAMMA-TUBULIN COMPLEX"/>
    <property type="match status" value="1"/>
</dbReference>
<evidence type="ECO:0000313" key="9">
    <source>
        <dbReference type="Proteomes" id="UP000236333"/>
    </source>
</evidence>
<dbReference type="GO" id="GO:0051225">
    <property type="term" value="P:spindle assembly"/>
    <property type="evidence" value="ECO:0007669"/>
    <property type="project" value="TreeGrafter"/>
</dbReference>
<dbReference type="GO" id="GO:0007020">
    <property type="term" value="P:microtubule nucleation"/>
    <property type="evidence" value="ECO:0007669"/>
    <property type="project" value="InterPro"/>
</dbReference>
<dbReference type="GO" id="GO:0005874">
    <property type="term" value="C:microtubule"/>
    <property type="evidence" value="ECO:0007669"/>
    <property type="project" value="UniProtKB-KW"/>
</dbReference>
<evidence type="ECO:0000259" key="7">
    <source>
        <dbReference type="Pfam" id="PF04130"/>
    </source>
</evidence>
<gene>
    <name evidence="8" type="ORF">TSOC_009859</name>
</gene>
<dbReference type="EMBL" id="PGGS01000433">
    <property type="protein sequence ID" value="PNH04022.1"/>
    <property type="molecule type" value="Genomic_DNA"/>
</dbReference>
<comment type="similarity">
    <text evidence="1 5">Belongs to the TUBGCP family.</text>
</comment>
<keyword evidence="2 5" id="KW-0963">Cytoplasm</keyword>
<dbReference type="GO" id="GO:0043015">
    <property type="term" value="F:gamma-tubulin binding"/>
    <property type="evidence" value="ECO:0007669"/>
    <property type="project" value="InterPro"/>
</dbReference>
<dbReference type="GO" id="GO:0051321">
    <property type="term" value="P:meiotic cell cycle"/>
    <property type="evidence" value="ECO:0007669"/>
    <property type="project" value="TreeGrafter"/>
</dbReference>
<name>A0A2J7ZUT2_9CHLO</name>
<dbReference type="AlphaFoldDB" id="A0A2J7ZUT2"/>
<reference evidence="8 9" key="1">
    <citation type="journal article" date="2017" name="Mol. Biol. Evol.">
        <title>The 4-celled Tetrabaena socialis nuclear genome reveals the essential components for genetic control of cell number at the origin of multicellularity in the volvocine lineage.</title>
        <authorList>
            <person name="Featherston J."/>
            <person name="Arakaki Y."/>
            <person name="Hanschen E.R."/>
            <person name="Ferris P.J."/>
            <person name="Michod R.E."/>
            <person name="Olson B.J.S.C."/>
            <person name="Nozaki H."/>
            <person name="Durand P.M."/>
        </authorList>
    </citation>
    <scope>NUCLEOTIDE SEQUENCE [LARGE SCALE GENOMIC DNA]</scope>
    <source>
        <strain evidence="8 9">NIES-571</strain>
    </source>
</reference>